<keyword evidence="3" id="KW-0508">mRNA splicing</keyword>
<accession>A0A1Y2F7Y0</accession>
<keyword evidence="3" id="KW-0747">Spliceosome</keyword>
<comment type="subunit">
    <text evidence="3">Associated with the spliceosome.</text>
</comment>
<dbReference type="InterPro" id="IPR017862">
    <property type="entry name" value="SKI-int_prot_SKIP"/>
</dbReference>
<dbReference type="RefSeq" id="XP_040723657.1">
    <property type="nucleotide sequence ID" value="XM_040869782.1"/>
</dbReference>
<dbReference type="GO" id="GO:0000398">
    <property type="term" value="P:mRNA splicing, via spliceosome"/>
    <property type="evidence" value="ECO:0007669"/>
    <property type="project" value="InterPro"/>
</dbReference>
<comment type="caution">
    <text evidence="6">The sequence shown here is derived from an EMBL/GenBank/DDBJ whole genome shotgun (WGS) entry which is preliminary data.</text>
</comment>
<evidence type="ECO:0000313" key="6">
    <source>
        <dbReference type="EMBL" id="ORY79025.1"/>
    </source>
</evidence>
<reference evidence="6 7" key="1">
    <citation type="submission" date="2016-07" db="EMBL/GenBank/DDBJ databases">
        <title>Pervasive Adenine N6-methylation of Active Genes in Fungi.</title>
        <authorList>
            <consortium name="DOE Joint Genome Institute"/>
            <person name="Mondo S.J."/>
            <person name="Dannebaum R.O."/>
            <person name="Kuo R.C."/>
            <person name="Labutti K."/>
            <person name="Haridas S."/>
            <person name="Kuo A."/>
            <person name="Salamov A."/>
            <person name="Ahrendt S.R."/>
            <person name="Lipzen A."/>
            <person name="Sullivan W."/>
            <person name="Andreopoulos W.B."/>
            <person name="Clum A."/>
            <person name="Lindquist E."/>
            <person name="Daum C."/>
            <person name="Ramamoorthy G.K."/>
            <person name="Gryganskyi A."/>
            <person name="Culley D."/>
            <person name="Magnuson J.K."/>
            <person name="James T.Y."/>
            <person name="O'Malley M.A."/>
            <person name="Stajich J.E."/>
            <person name="Spatafora J.W."/>
            <person name="Visel A."/>
            <person name="Grigoriev I.V."/>
        </authorList>
    </citation>
    <scope>NUCLEOTIDE SEQUENCE [LARGE SCALE GENOMIC DNA]</scope>
    <source>
        <strain evidence="6 7">12-1054</strain>
    </source>
</reference>
<evidence type="ECO:0000259" key="5">
    <source>
        <dbReference type="Pfam" id="PF02731"/>
    </source>
</evidence>
<dbReference type="STRING" id="56484.A0A1Y2F7Y0"/>
<feature type="compositionally biased region" description="Basic and acidic residues" evidence="4">
    <location>
        <begin position="332"/>
        <end position="354"/>
    </location>
</feature>
<feature type="region of interest" description="Disordered" evidence="4">
    <location>
        <begin position="223"/>
        <end position="260"/>
    </location>
</feature>
<sequence>MSGLSKVLPDPKAHTSRKVAGSGSRWDSSDEEDVSSTAPAAVAQSHVTTLARHGSIPAYGHRQGFVPKRAEDYGDGGAYPEINMAQYPRGMGLTSTKSSGGALALQVDSAGKIQYDAIAKQGHGEGRIVQTSFKDLIPIRNQVEAGEISLDVPTEEEVQESAERTNAALQLKVTGQLAAQRPKTVMSQGKRDATFVRYTPASQMGEASDVTHKQRIIKMVDMPEDPLEPPRHRVRKIPRGPGSPPPPVLHSPPRKVSAKERQDWVIPPSISNWKNAKGFTIALDKRLAADGRGLQDTSINDNFAKLSEALYLADRHAREEVKSRSQMQQKIAMREKEKKEEQLRELAQRAREARMGPATRLSRSPSPVVRREASRPRSPVDSRTPPRRRRRRSSSASGSDDEQLRERERLRKERRQEAERAMRVGRMGKDQQMKQLEREGQRDISEKIALGLAKPTASKESMVDQRLFNQTSGMNAGFGAEDAYNLYDKPLFASREAANAIYRPFQRGGQEEEETVENVTKQSRFDVLGKATKGFGGAEGAEAREGPVQFEKDDGDVHPSRKRMVGAASDGPDDAKRRKE</sequence>
<feature type="region of interest" description="Disordered" evidence="4">
    <location>
        <begin position="534"/>
        <end position="580"/>
    </location>
</feature>
<dbReference type="InterPro" id="IPR004015">
    <property type="entry name" value="SKI-int_prot_SKIP_SNW-dom"/>
</dbReference>
<dbReference type="Pfam" id="PF02731">
    <property type="entry name" value="SKIP_SNW"/>
    <property type="match status" value="1"/>
</dbReference>
<feature type="compositionally biased region" description="Pro residues" evidence="4">
    <location>
        <begin position="241"/>
        <end position="250"/>
    </location>
</feature>
<feature type="compositionally biased region" description="Basic and acidic residues" evidence="4">
    <location>
        <begin position="541"/>
        <end position="559"/>
    </location>
</feature>
<evidence type="ECO:0000256" key="4">
    <source>
        <dbReference type="SAM" id="MobiDB-lite"/>
    </source>
</evidence>
<feature type="region of interest" description="Disordered" evidence="4">
    <location>
        <begin position="319"/>
        <end position="441"/>
    </location>
</feature>
<feature type="region of interest" description="Disordered" evidence="4">
    <location>
        <begin position="1"/>
        <end position="41"/>
    </location>
</feature>
<protein>
    <recommendedName>
        <fullName evidence="2 3">Pre-mRNA-processing protein 45</fullName>
    </recommendedName>
</protein>
<gene>
    <name evidence="6" type="ORF">BCR37DRAFT_381997</name>
</gene>
<dbReference type="GeneID" id="63786381"/>
<comment type="similarity">
    <text evidence="1 3">Belongs to the SNW family.</text>
</comment>
<keyword evidence="7" id="KW-1185">Reference proteome</keyword>
<keyword evidence="3" id="KW-0507">mRNA processing</keyword>
<evidence type="ECO:0000256" key="3">
    <source>
        <dbReference type="RuleBase" id="RU367140"/>
    </source>
</evidence>
<dbReference type="AlphaFoldDB" id="A0A1Y2F7Y0"/>
<dbReference type="OMA" id="YGQRRGW"/>
<comment type="subcellular location">
    <subcellularLocation>
        <location evidence="3">Nucleus</location>
    </subcellularLocation>
</comment>
<evidence type="ECO:0000256" key="1">
    <source>
        <dbReference type="ARBA" id="ARBA00010197"/>
    </source>
</evidence>
<dbReference type="OrthoDB" id="666364at2759"/>
<name>A0A1Y2F7Y0_PROLT</name>
<dbReference type="EMBL" id="MCFI01000016">
    <property type="protein sequence ID" value="ORY79025.1"/>
    <property type="molecule type" value="Genomic_DNA"/>
</dbReference>
<dbReference type="PANTHER" id="PTHR12096">
    <property type="entry name" value="NUCLEAR PROTEIN SKIP-RELATED"/>
    <property type="match status" value="1"/>
</dbReference>
<evidence type="ECO:0000256" key="2">
    <source>
        <dbReference type="ARBA" id="ARBA00022160"/>
    </source>
</evidence>
<proteinExistence type="inferred from homology"/>
<feature type="compositionally biased region" description="Basic and acidic residues" evidence="4">
    <location>
        <begin position="369"/>
        <end position="380"/>
    </location>
</feature>
<organism evidence="6 7">
    <name type="scientific">Protomyces lactucae-debilis</name>
    <dbReference type="NCBI Taxonomy" id="2754530"/>
    <lineage>
        <taxon>Eukaryota</taxon>
        <taxon>Fungi</taxon>
        <taxon>Dikarya</taxon>
        <taxon>Ascomycota</taxon>
        <taxon>Taphrinomycotina</taxon>
        <taxon>Taphrinomycetes</taxon>
        <taxon>Taphrinales</taxon>
        <taxon>Protomycetaceae</taxon>
        <taxon>Protomyces</taxon>
    </lineage>
</organism>
<dbReference type="GO" id="GO:0005681">
    <property type="term" value="C:spliceosomal complex"/>
    <property type="evidence" value="ECO:0007669"/>
    <property type="project" value="UniProtKB-UniRule"/>
</dbReference>
<feature type="domain" description="SKI-interacting protein SKIP SNW" evidence="5">
    <location>
        <begin position="195"/>
        <end position="354"/>
    </location>
</feature>
<keyword evidence="3" id="KW-0539">Nucleus</keyword>
<feature type="compositionally biased region" description="Basic and acidic residues" evidence="4">
    <location>
        <begin position="402"/>
        <end position="441"/>
    </location>
</feature>
<comment type="function">
    <text evidence="3">Involved in pre-mRNA splicing.</text>
</comment>
<evidence type="ECO:0000313" key="7">
    <source>
        <dbReference type="Proteomes" id="UP000193685"/>
    </source>
</evidence>
<dbReference type="Proteomes" id="UP000193685">
    <property type="component" value="Unassembled WGS sequence"/>
</dbReference>